<gene>
    <name evidence="1" type="ORF">E2C01_038252</name>
</gene>
<dbReference type="OrthoDB" id="6368359at2759"/>
<reference evidence="1 2" key="1">
    <citation type="submission" date="2019-05" db="EMBL/GenBank/DDBJ databases">
        <title>Another draft genome of Portunus trituberculatus and its Hox gene families provides insights of decapod evolution.</title>
        <authorList>
            <person name="Jeong J.-H."/>
            <person name="Song I."/>
            <person name="Kim S."/>
            <person name="Choi T."/>
            <person name="Kim D."/>
            <person name="Ryu S."/>
            <person name="Kim W."/>
        </authorList>
    </citation>
    <scope>NUCLEOTIDE SEQUENCE [LARGE SCALE GENOMIC DNA]</scope>
    <source>
        <tissue evidence="1">Muscle</tissue>
    </source>
</reference>
<comment type="caution">
    <text evidence="1">The sequence shown here is derived from an EMBL/GenBank/DDBJ whole genome shotgun (WGS) entry which is preliminary data.</text>
</comment>
<evidence type="ECO:0000313" key="1">
    <source>
        <dbReference type="EMBL" id="MPC44575.1"/>
    </source>
</evidence>
<dbReference type="EMBL" id="VSRR010006347">
    <property type="protein sequence ID" value="MPC44575.1"/>
    <property type="molecule type" value="Genomic_DNA"/>
</dbReference>
<name>A0A5B7FGB8_PORTR</name>
<sequence>MQLTVSNRFGLLDIVEDPVDLWDTCKHETLEAAKKCVGERPRLRSDFVSIETLESIEESRAARLAGNCDQYRWMDGFYIRHRNG</sequence>
<dbReference type="Proteomes" id="UP000324222">
    <property type="component" value="Unassembled WGS sequence"/>
</dbReference>
<keyword evidence="2" id="KW-1185">Reference proteome</keyword>
<proteinExistence type="predicted"/>
<dbReference type="AlphaFoldDB" id="A0A5B7FGB8"/>
<organism evidence="1 2">
    <name type="scientific">Portunus trituberculatus</name>
    <name type="common">Swimming crab</name>
    <name type="synonym">Neptunus trituberculatus</name>
    <dbReference type="NCBI Taxonomy" id="210409"/>
    <lineage>
        <taxon>Eukaryota</taxon>
        <taxon>Metazoa</taxon>
        <taxon>Ecdysozoa</taxon>
        <taxon>Arthropoda</taxon>
        <taxon>Crustacea</taxon>
        <taxon>Multicrustacea</taxon>
        <taxon>Malacostraca</taxon>
        <taxon>Eumalacostraca</taxon>
        <taxon>Eucarida</taxon>
        <taxon>Decapoda</taxon>
        <taxon>Pleocyemata</taxon>
        <taxon>Brachyura</taxon>
        <taxon>Eubrachyura</taxon>
        <taxon>Portunoidea</taxon>
        <taxon>Portunidae</taxon>
        <taxon>Portuninae</taxon>
        <taxon>Portunus</taxon>
    </lineage>
</organism>
<protein>
    <submittedName>
        <fullName evidence="1">Uncharacterized protein</fullName>
    </submittedName>
</protein>
<accession>A0A5B7FGB8</accession>
<evidence type="ECO:0000313" key="2">
    <source>
        <dbReference type="Proteomes" id="UP000324222"/>
    </source>
</evidence>